<protein>
    <recommendedName>
        <fullName evidence="8">Inosine triphosphate pyrophosphatase</fullName>
        <shortName evidence="8">ITPase</shortName>
        <shortName evidence="8">Inosine triphosphatase</shortName>
        <ecNumber evidence="8">3.6.1.66</ecNumber>
    </recommendedName>
    <alternativeName>
        <fullName evidence="8">Non-canonical purine NTP pyrophosphatase</fullName>
    </alternativeName>
    <alternativeName>
        <fullName evidence="8">Non-standard purine NTP pyrophosphatase</fullName>
    </alternativeName>
    <alternativeName>
        <fullName evidence="8">Nucleoside-triphosphate diphosphatase</fullName>
    </alternativeName>
    <alternativeName>
        <fullName evidence="8">Nucleoside-triphosphate pyrophosphatase</fullName>
        <shortName evidence="8">NTPase</shortName>
    </alternativeName>
    <alternativeName>
        <fullName evidence="8">XTP/dITP diphosphatase</fullName>
    </alternativeName>
</protein>
<keyword evidence="2 8" id="KW-0963">Cytoplasm</keyword>
<feature type="binding site" evidence="8">
    <location>
        <begin position="70"/>
        <end position="71"/>
    </location>
    <ligand>
        <name>ITP</name>
        <dbReference type="ChEBI" id="CHEBI:61402"/>
    </ligand>
</feature>
<evidence type="ECO:0000256" key="3">
    <source>
        <dbReference type="ARBA" id="ARBA00022723"/>
    </source>
</evidence>
<dbReference type="GeneID" id="106804699"/>
<accession>A0ABM1DNF1</accession>
<dbReference type="Proteomes" id="UP000695022">
    <property type="component" value="Unplaced"/>
</dbReference>
<dbReference type="EC" id="3.6.1.66" evidence="8"/>
<keyword evidence="6 8" id="KW-0460">Magnesium</keyword>
<evidence type="ECO:0000256" key="5">
    <source>
        <dbReference type="ARBA" id="ARBA00022801"/>
    </source>
</evidence>
<keyword evidence="4 8" id="KW-0547">Nucleotide-binding</keyword>
<gene>
    <name evidence="10" type="primary">LOC106804699</name>
</gene>
<evidence type="ECO:0000313" key="9">
    <source>
        <dbReference type="Proteomes" id="UP000695022"/>
    </source>
</evidence>
<organism evidence="9 10">
    <name type="scientific">Priapulus caudatus</name>
    <name type="common">Priapulid worm</name>
    <dbReference type="NCBI Taxonomy" id="37621"/>
    <lineage>
        <taxon>Eukaryota</taxon>
        <taxon>Metazoa</taxon>
        <taxon>Ecdysozoa</taxon>
        <taxon>Scalidophora</taxon>
        <taxon>Priapulida</taxon>
        <taxon>Priapulimorpha</taxon>
        <taxon>Priapulimorphida</taxon>
        <taxon>Priapulidae</taxon>
        <taxon>Priapulus</taxon>
    </lineage>
</organism>
<dbReference type="HAMAP" id="MF_03148">
    <property type="entry name" value="HAM1_NTPase"/>
    <property type="match status" value="1"/>
</dbReference>
<feature type="binding site" evidence="8">
    <location>
        <begin position="176"/>
        <end position="177"/>
    </location>
    <ligand>
        <name>ITP</name>
        <dbReference type="ChEBI" id="CHEBI:61402"/>
    </ligand>
</feature>
<proteinExistence type="inferred from homology"/>
<feature type="binding site" evidence="8">
    <location>
        <position position="54"/>
    </location>
    <ligand>
        <name>ITP</name>
        <dbReference type="ChEBI" id="CHEBI:61402"/>
    </ligand>
</feature>
<dbReference type="RefSeq" id="XP_014661472.1">
    <property type="nucleotide sequence ID" value="XM_014805986.1"/>
</dbReference>
<dbReference type="PANTHER" id="PTHR11067:SF9">
    <property type="entry name" value="INOSINE TRIPHOSPHATE PYROPHOSPHATASE"/>
    <property type="match status" value="1"/>
</dbReference>
<feature type="binding site" evidence="8">
    <location>
        <begin position="147"/>
        <end position="150"/>
    </location>
    <ligand>
        <name>ITP</name>
        <dbReference type="ChEBI" id="CHEBI:61402"/>
    </ligand>
</feature>
<evidence type="ECO:0000256" key="1">
    <source>
        <dbReference type="ARBA" id="ARBA00008023"/>
    </source>
</evidence>
<evidence type="ECO:0000256" key="4">
    <source>
        <dbReference type="ARBA" id="ARBA00022741"/>
    </source>
</evidence>
<feature type="binding site" evidence="8">
    <location>
        <position position="70"/>
    </location>
    <ligand>
        <name>Mg(2+)</name>
        <dbReference type="ChEBI" id="CHEBI:18420"/>
    </ligand>
</feature>
<comment type="subcellular location">
    <subcellularLocation>
        <location evidence="8">Cytoplasm</location>
    </subcellularLocation>
</comment>
<dbReference type="InterPro" id="IPR027502">
    <property type="entry name" value="ITPase"/>
</dbReference>
<dbReference type="SUPFAM" id="SSF52972">
    <property type="entry name" value="ITPase-like"/>
    <property type="match status" value="1"/>
</dbReference>
<dbReference type="CDD" id="cd00515">
    <property type="entry name" value="HAM1"/>
    <property type="match status" value="1"/>
</dbReference>
<evidence type="ECO:0000256" key="2">
    <source>
        <dbReference type="ARBA" id="ARBA00022490"/>
    </source>
</evidence>
<comment type="function">
    <text evidence="8">Pyrophosphatase that hydrolyzes non-canonical purine nucleotides such as inosine triphosphate (ITP), deoxyinosine triphosphate (dITP) or xanthosine 5'-triphosphate (XTP) to their respective monophosphate derivatives. The enzyme does not distinguish between the deoxy- and ribose forms. Probably excludes non-canonical purines from RNA and DNA precursor pools, thus preventing their incorporation into RNA and DNA and avoiding chromosomal lesions.</text>
</comment>
<comment type="catalytic activity">
    <reaction evidence="8">
        <text>XTP + H2O = XMP + diphosphate + H(+)</text>
        <dbReference type="Rhea" id="RHEA:28610"/>
        <dbReference type="ChEBI" id="CHEBI:15377"/>
        <dbReference type="ChEBI" id="CHEBI:15378"/>
        <dbReference type="ChEBI" id="CHEBI:33019"/>
        <dbReference type="ChEBI" id="CHEBI:57464"/>
        <dbReference type="ChEBI" id="CHEBI:61314"/>
        <dbReference type="EC" id="3.6.1.66"/>
    </reaction>
</comment>
<dbReference type="Gene3D" id="3.90.950.10">
    <property type="match status" value="1"/>
</dbReference>
<evidence type="ECO:0000256" key="7">
    <source>
        <dbReference type="ARBA" id="ARBA00023080"/>
    </source>
</evidence>
<comment type="subunit">
    <text evidence="8">Homodimer.</text>
</comment>
<keyword evidence="8" id="KW-0464">Manganese</keyword>
<name>A0ABM1DNF1_PRICU</name>
<reference evidence="10" key="1">
    <citation type="submission" date="2025-08" db="UniProtKB">
        <authorList>
            <consortium name="RefSeq"/>
        </authorList>
    </citation>
    <scope>IDENTIFICATION</scope>
</reference>
<keyword evidence="5 8" id="KW-0378">Hydrolase</keyword>
<evidence type="ECO:0000256" key="8">
    <source>
        <dbReference type="HAMAP-Rule" id="MF_03148"/>
    </source>
</evidence>
<keyword evidence="7 8" id="KW-0546">Nucleotide metabolism</keyword>
<comment type="catalytic activity">
    <reaction evidence="8">
        <text>dITP + H2O = dIMP + diphosphate + H(+)</text>
        <dbReference type="Rhea" id="RHEA:28342"/>
        <dbReference type="ChEBI" id="CHEBI:15377"/>
        <dbReference type="ChEBI" id="CHEBI:15378"/>
        <dbReference type="ChEBI" id="CHEBI:33019"/>
        <dbReference type="ChEBI" id="CHEBI:61194"/>
        <dbReference type="ChEBI" id="CHEBI:61382"/>
        <dbReference type="EC" id="3.6.1.66"/>
    </reaction>
</comment>
<dbReference type="PANTHER" id="PTHR11067">
    <property type="entry name" value="INOSINE TRIPHOSPHATE PYROPHOSPHATASE/HAM1 PROTEIN"/>
    <property type="match status" value="1"/>
</dbReference>
<feature type="binding site" evidence="8">
    <location>
        <position position="42"/>
    </location>
    <ligand>
        <name>Mg(2+)</name>
        <dbReference type="ChEBI" id="CHEBI:18420"/>
    </ligand>
</feature>
<feature type="binding site" evidence="8">
    <location>
        <position position="171"/>
    </location>
    <ligand>
        <name>ITP</name>
        <dbReference type="ChEBI" id="CHEBI:61402"/>
    </ligand>
</feature>
<keyword evidence="3 8" id="KW-0479">Metal-binding</keyword>
<feature type="binding site" evidence="8">
    <location>
        <begin position="14"/>
        <end position="19"/>
    </location>
    <ligand>
        <name>ITP</name>
        <dbReference type="ChEBI" id="CHEBI:61402"/>
    </ligand>
</feature>
<comment type="similarity">
    <text evidence="1 8">Belongs to the HAM1 NTPase family.</text>
</comment>
<sequence length="199" mass="21801">MIRNRMAQKLFFVTGNENKLREVIQILGNSVKLERIDVDLPEYQGEPDNVSIAKCKAAAESLKQPCLVEDTCLCFNALGGLPGPYIKWFLAQIGPEGLHRMLQGFDDKSAVALCTFAYSPGDAGAPVTLFRGRTRGLIVEPRGGSGFGWDSCFEPEDGRAQTYAEMSAATKNSLSHRARALEELRRYFVDGTPPPPSSS</sequence>
<dbReference type="InterPro" id="IPR002637">
    <property type="entry name" value="RdgB/HAM1"/>
</dbReference>
<dbReference type="InterPro" id="IPR029001">
    <property type="entry name" value="ITPase-like_fam"/>
</dbReference>
<comment type="catalytic activity">
    <reaction evidence="8">
        <text>ITP + H2O = IMP + diphosphate + H(+)</text>
        <dbReference type="Rhea" id="RHEA:29399"/>
        <dbReference type="ChEBI" id="CHEBI:15377"/>
        <dbReference type="ChEBI" id="CHEBI:15378"/>
        <dbReference type="ChEBI" id="CHEBI:33019"/>
        <dbReference type="ChEBI" id="CHEBI:58053"/>
        <dbReference type="ChEBI" id="CHEBI:61402"/>
        <dbReference type="EC" id="3.6.1.66"/>
    </reaction>
</comment>
<keyword evidence="9" id="KW-1185">Reference proteome</keyword>
<dbReference type="Pfam" id="PF01725">
    <property type="entry name" value="Ham1p_like"/>
    <property type="match status" value="1"/>
</dbReference>
<comment type="cofactor">
    <cofactor evidence="8">
        <name>Mg(2+)</name>
        <dbReference type="ChEBI" id="CHEBI:18420"/>
    </cofactor>
    <cofactor evidence="8">
        <name>Mn(2+)</name>
        <dbReference type="ChEBI" id="CHEBI:29035"/>
    </cofactor>
    <text evidence="8">Binds 1 divalent metal cation per subunit; can use either Mg(2+) or Mn(2+).</text>
</comment>
<evidence type="ECO:0000313" key="10">
    <source>
        <dbReference type="RefSeq" id="XP_014661472.1"/>
    </source>
</evidence>
<evidence type="ECO:0000256" key="6">
    <source>
        <dbReference type="ARBA" id="ARBA00022842"/>
    </source>
</evidence>